<evidence type="ECO:0000256" key="10">
    <source>
        <dbReference type="PIRNR" id="PIRNR000804"/>
    </source>
</evidence>
<comment type="function">
    <text evidence="10">Confers DNA tethering and processivity to DNA polymerases and other proteins. Acts as a clamp, forming a ring around DNA (a reaction catalyzed by the clamp-loading complex) which diffuses in an ATP-independent manner freely and bidirectionally along dsDNA. Initially characterized for its ability to contact the catalytic subunit of DNA polymerase III (Pol III), a complex, multichain enzyme responsible for most of the replicative synthesis in bacteria; Pol III exhibits 3'-5' exonuclease proofreading activity. The beta chain is required for initiation of replication as well as for processivity of DNA replication.</text>
</comment>
<evidence type="ECO:0000256" key="2">
    <source>
        <dbReference type="ARBA" id="ARBA00010752"/>
    </source>
</evidence>
<evidence type="ECO:0000259" key="13">
    <source>
        <dbReference type="Pfam" id="PF02768"/>
    </source>
</evidence>
<gene>
    <name evidence="14" type="primary">dnaN</name>
    <name evidence="14" type="ORF">KKP3000_004384</name>
</gene>
<dbReference type="InterPro" id="IPR022637">
    <property type="entry name" value="DNA_polIII_beta_cen"/>
</dbReference>
<name>A0ABV5AF41_9BACL</name>
<evidence type="ECO:0000256" key="9">
    <source>
        <dbReference type="ARBA" id="ARBA00023125"/>
    </source>
</evidence>
<sequence>MRFSIQKSALMQAVQTVSKAVAVRTTKQVLSGILLEVRDNEITATAYDLELGIQTRIYATEDNQLNIDQAGSIVLPAKYFSEVIRKLPDTVITMQVASNYMTEISTASVQFHLHGIDAEEFPKLPTFVGVQGLKLQASMLGDLIRTTAFATANTEVRPILTGINIQCANDRLTFTATDGLRLATHYVGLSDAPKWQAVIPGKSLLELAKILPTGDSLVELYLTESHSLFVTGDTRFYTRLIDGTYPDTSRIIPSTHKTEIVAPGDDVLGAIDRAALIARDRDNHMVRLEIQGDIITVSSNSPEIGNVSETVAIEQKDGDDLQIAFNARYVLDALRALDAAQITVRFNGTTQAFVIEKTGDKSVLQLISPVLWR</sequence>
<feature type="domain" description="DNA polymerase III beta sliding clamp N-terminal" evidence="11">
    <location>
        <begin position="1"/>
        <end position="125"/>
    </location>
</feature>
<feature type="domain" description="DNA polymerase III beta sliding clamp C-terminal" evidence="13">
    <location>
        <begin position="250"/>
        <end position="370"/>
    </location>
</feature>
<evidence type="ECO:0000256" key="1">
    <source>
        <dbReference type="ARBA" id="ARBA00004496"/>
    </source>
</evidence>
<accession>A0ABV5AF41</accession>
<evidence type="ECO:0000256" key="4">
    <source>
        <dbReference type="ARBA" id="ARBA00022490"/>
    </source>
</evidence>
<dbReference type="GO" id="GO:0003887">
    <property type="term" value="F:DNA-directed DNA polymerase activity"/>
    <property type="evidence" value="ECO:0007669"/>
    <property type="project" value="UniProtKB-EC"/>
</dbReference>
<evidence type="ECO:0000313" key="15">
    <source>
        <dbReference type="Proteomes" id="UP001579974"/>
    </source>
</evidence>
<evidence type="ECO:0000256" key="7">
    <source>
        <dbReference type="ARBA" id="ARBA00022705"/>
    </source>
</evidence>
<comment type="subunit">
    <text evidence="10">Forms a ring-shaped head-to-tail homodimer around DNA.</text>
</comment>
<proteinExistence type="inferred from homology"/>
<dbReference type="InterPro" id="IPR022635">
    <property type="entry name" value="DNA_polIII_beta_C"/>
</dbReference>
<evidence type="ECO:0000259" key="11">
    <source>
        <dbReference type="Pfam" id="PF00712"/>
    </source>
</evidence>
<dbReference type="NCBIfam" id="TIGR00663">
    <property type="entry name" value="dnan"/>
    <property type="match status" value="1"/>
</dbReference>
<dbReference type="Proteomes" id="UP001579974">
    <property type="component" value="Unassembled WGS sequence"/>
</dbReference>
<comment type="similarity">
    <text evidence="2 10">Belongs to the beta sliding clamp family.</text>
</comment>
<dbReference type="RefSeq" id="WP_275474688.1">
    <property type="nucleotide sequence ID" value="NZ_CP162940.1"/>
</dbReference>
<dbReference type="Gene3D" id="3.10.150.10">
    <property type="entry name" value="DNA Polymerase III, subunit A, domain 2"/>
    <property type="match status" value="1"/>
</dbReference>
<evidence type="ECO:0000313" key="14">
    <source>
        <dbReference type="EMBL" id="MFB5190888.1"/>
    </source>
</evidence>
<evidence type="ECO:0000259" key="12">
    <source>
        <dbReference type="Pfam" id="PF02767"/>
    </source>
</evidence>
<dbReference type="PANTHER" id="PTHR30478">
    <property type="entry name" value="DNA POLYMERASE III SUBUNIT BETA"/>
    <property type="match status" value="1"/>
</dbReference>
<evidence type="ECO:0000256" key="6">
    <source>
        <dbReference type="ARBA" id="ARBA00022695"/>
    </source>
</evidence>
<evidence type="ECO:0000256" key="5">
    <source>
        <dbReference type="ARBA" id="ARBA00022679"/>
    </source>
</evidence>
<protein>
    <recommendedName>
        <fullName evidence="3 10">Beta sliding clamp</fullName>
    </recommendedName>
</protein>
<keyword evidence="9" id="KW-0238">DNA-binding</keyword>
<feature type="domain" description="DNA polymerase III beta sliding clamp central" evidence="12">
    <location>
        <begin position="135"/>
        <end position="247"/>
    </location>
</feature>
<dbReference type="Pfam" id="PF02768">
    <property type="entry name" value="DNA_pol3_beta_3"/>
    <property type="match status" value="1"/>
</dbReference>
<keyword evidence="15" id="KW-1185">Reference proteome</keyword>
<dbReference type="InterPro" id="IPR022634">
    <property type="entry name" value="DNA_polIII_beta_N"/>
</dbReference>
<keyword evidence="8 10" id="KW-0239">DNA-directed DNA polymerase</keyword>
<evidence type="ECO:0000256" key="8">
    <source>
        <dbReference type="ARBA" id="ARBA00022932"/>
    </source>
</evidence>
<dbReference type="Pfam" id="PF00712">
    <property type="entry name" value="DNA_pol3_beta"/>
    <property type="match status" value="1"/>
</dbReference>
<reference evidence="14 15" key="1">
    <citation type="journal article" date="2024" name="Int. J. Mol. Sci.">
        <title>Exploration of Alicyclobacillus spp. Genome in Search of Antibiotic Resistance.</title>
        <authorList>
            <person name="Bucka-Kolendo J."/>
            <person name="Kiousi D.E."/>
            <person name="Dekowska A."/>
            <person name="Mikolajczuk-Szczyrba A."/>
            <person name="Karadedos D.M."/>
            <person name="Michael P."/>
            <person name="Galanis A."/>
            <person name="Sokolowska B."/>
        </authorList>
    </citation>
    <scope>NUCLEOTIDE SEQUENCE [LARGE SCALE GENOMIC DNA]</scope>
    <source>
        <strain evidence="14 15">KKP 3000</strain>
    </source>
</reference>
<dbReference type="SUPFAM" id="SSF55979">
    <property type="entry name" value="DNA clamp"/>
    <property type="match status" value="3"/>
</dbReference>
<dbReference type="EMBL" id="JBDXSU010000008">
    <property type="protein sequence ID" value="MFB5190888.1"/>
    <property type="molecule type" value="Genomic_DNA"/>
</dbReference>
<keyword evidence="4 10" id="KW-0963">Cytoplasm</keyword>
<keyword evidence="6 10" id="KW-0548">Nucleotidyltransferase</keyword>
<keyword evidence="7 10" id="KW-0235">DNA replication</keyword>
<dbReference type="Gene3D" id="3.70.10.10">
    <property type="match status" value="1"/>
</dbReference>
<keyword evidence="5 10" id="KW-0808">Transferase</keyword>
<dbReference type="PIRSF" id="PIRSF000804">
    <property type="entry name" value="DNA_pol_III_b"/>
    <property type="match status" value="1"/>
</dbReference>
<dbReference type="Pfam" id="PF02767">
    <property type="entry name" value="DNA_pol3_beta_2"/>
    <property type="match status" value="1"/>
</dbReference>
<dbReference type="InterPro" id="IPR001001">
    <property type="entry name" value="DNA_polIII_beta"/>
</dbReference>
<comment type="subcellular location">
    <subcellularLocation>
        <location evidence="1 10">Cytoplasm</location>
    </subcellularLocation>
</comment>
<dbReference type="InterPro" id="IPR046938">
    <property type="entry name" value="DNA_clamp_sf"/>
</dbReference>
<organism evidence="14 15">
    <name type="scientific">Alicyclobacillus fastidiosus</name>
    <dbReference type="NCBI Taxonomy" id="392011"/>
    <lineage>
        <taxon>Bacteria</taxon>
        <taxon>Bacillati</taxon>
        <taxon>Bacillota</taxon>
        <taxon>Bacilli</taxon>
        <taxon>Bacillales</taxon>
        <taxon>Alicyclobacillaceae</taxon>
        <taxon>Alicyclobacillus</taxon>
    </lineage>
</organism>
<dbReference type="CDD" id="cd00140">
    <property type="entry name" value="beta_clamp"/>
    <property type="match status" value="1"/>
</dbReference>
<dbReference type="PANTHER" id="PTHR30478:SF0">
    <property type="entry name" value="BETA SLIDING CLAMP"/>
    <property type="match status" value="1"/>
</dbReference>
<evidence type="ECO:0000256" key="3">
    <source>
        <dbReference type="ARBA" id="ARBA00021035"/>
    </source>
</evidence>
<dbReference type="SMART" id="SM00480">
    <property type="entry name" value="POL3Bc"/>
    <property type="match status" value="1"/>
</dbReference>
<comment type="caution">
    <text evidence="14">The sequence shown here is derived from an EMBL/GenBank/DDBJ whole genome shotgun (WGS) entry which is preliminary data.</text>
</comment>